<feature type="domain" description="RRM" evidence="4">
    <location>
        <begin position="233"/>
        <end position="308"/>
    </location>
</feature>
<dbReference type="InterPro" id="IPR012677">
    <property type="entry name" value="Nucleotide-bd_a/b_plait_sf"/>
</dbReference>
<dbReference type="CDD" id="cd12532">
    <property type="entry name" value="RRM3_MEI2_fungi"/>
    <property type="match status" value="1"/>
</dbReference>
<reference evidence="5" key="1">
    <citation type="journal article" date="2008" name="Infect. Immun.">
        <title>Pneumocystis carinii exhibits a conserved meiotic control pathway.</title>
        <authorList>
            <person name="Burgess J.W."/>
            <person name="Kottom T.J."/>
            <person name="Limper A.H."/>
        </authorList>
    </citation>
    <scope>NUCLEOTIDE SEQUENCE</scope>
</reference>
<dbReference type="SUPFAM" id="SSF54928">
    <property type="entry name" value="RNA-binding domain, RBD"/>
    <property type="match status" value="2"/>
</dbReference>
<evidence type="ECO:0000256" key="2">
    <source>
        <dbReference type="PROSITE-ProRule" id="PRU00176"/>
    </source>
</evidence>
<feature type="region of interest" description="Disordered" evidence="3">
    <location>
        <begin position="78"/>
        <end position="118"/>
    </location>
</feature>
<sequence length="809" mass="91283">MYASEDATRDENPTTEDLGAEEYQGGETYEDSTASFDEAKFSVPELDSSPFRSSVTQYSDGFSHKDQDLEELGAIPSTLFDSPVSKNGKETGQENRAIKRTHSERLSNTPLGGKSPKLWQEGSGSGLASFYSSNLSTYAIAGKSIVEKNVARSGKTQGNHTSSSIGISSSRSKYCESGVNFESTQETEKSTKLFDYSFTESLGSYAKQKLVQENVTNTSHLAYSEKWTSIPSRYLQVTNLPKTMETWMLKEIFEKFGDIQGILSKNLRSDGSVIVGFYDVRDCIRIQKQLRHYRFFNDRYLEAQFCSKTTLIAMSKGGTSLPFLSENEGEIIISLQGSGDLSKNVLFNLLSSYGDIRVIKSPSTTMKKTIICEYFDIRDAMLAVDELNGRVVQNNKLHATFYESGFISWKIVSNELQHLQDKNTVLDQFKSLDISEGGLNNVSNEYLINHESANVVSRSKLSPPLELFLNKKGSNGPIMDRSNSVPCYFLQNEKPPYTASMSNGSGNIDYYKHHNVRKPTNLHISDNTSYVHLNDRYTKINSYLHSSAVKEALEEAKVEPHNPAFIPGSPSNQRQIYSANMKRSITHDGVWMEHSPPITEHLPLNLKYPFDVLKMIGNSSPRANLITEKNKVNYDRITRGLDMRTTIMIKNIPNKFTQQMLQEYIDATNPKTYDFLYLRIDFRNRCNVGYAFVNFIDPISIVTFGQARVGTKWNRFHSDKICDISYANIQGKECLIEKFRNSCVMDEDPSYRPKIFISHGPATGEEQEFPAPNNPRRKLRSIVSAQQIGLFPPVGSRAPWCAHEEQAFL</sequence>
<evidence type="ECO:0000259" key="4">
    <source>
        <dbReference type="PROSITE" id="PS50102"/>
    </source>
</evidence>
<dbReference type="EMBL" id="EF612707">
    <property type="protein sequence ID" value="ABU82883.1"/>
    <property type="molecule type" value="mRNA"/>
</dbReference>
<dbReference type="CDD" id="cd12525">
    <property type="entry name" value="RRM1_MEI2_fungi"/>
    <property type="match status" value="1"/>
</dbReference>
<feature type="compositionally biased region" description="Basic and acidic residues" evidence="3">
    <location>
        <begin position="87"/>
        <end position="105"/>
    </location>
</feature>
<dbReference type="InterPro" id="IPR007201">
    <property type="entry name" value="Mei2-like_Rrm_C"/>
</dbReference>
<dbReference type="AlphaFoldDB" id="A7XZV4"/>
<dbReference type="GO" id="GO:0003723">
    <property type="term" value="F:RNA binding"/>
    <property type="evidence" value="ECO:0007669"/>
    <property type="project" value="UniProtKB-UniRule"/>
</dbReference>
<proteinExistence type="evidence at transcript level"/>
<dbReference type="InterPro" id="IPR035979">
    <property type="entry name" value="RBD_domain_sf"/>
</dbReference>
<dbReference type="PROSITE" id="PS50102">
    <property type="entry name" value="RRM"/>
    <property type="match status" value="1"/>
</dbReference>
<organism evidence="5">
    <name type="scientific">Pneumocystis carinii</name>
    <dbReference type="NCBI Taxonomy" id="4754"/>
    <lineage>
        <taxon>Eukaryota</taxon>
        <taxon>Fungi</taxon>
        <taxon>Dikarya</taxon>
        <taxon>Ascomycota</taxon>
        <taxon>Taphrinomycotina</taxon>
        <taxon>Pneumocystomycetes</taxon>
        <taxon>Pneumocystaceae</taxon>
        <taxon>Pneumocystis</taxon>
    </lineage>
</organism>
<feature type="region of interest" description="Disordered" evidence="3">
    <location>
        <begin position="1"/>
        <end position="65"/>
    </location>
</feature>
<feature type="compositionally biased region" description="Basic and acidic residues" evidence="3">
    <location>
        <begin position="1"/>
        <end position="12"/>
    </location>
</feature>
<dbReference type="PANTHER" id="PTHR23189">
    <property type="entry name" value="RNA RECOGNITION MOTIF-CONTAINING"/>
    <property type="match status" value="1"/>
</dbReference>
<dbReference type="VEuPathDB" id="FungiDB:T552_02331"/>
<accession>A7XZV4</accession>
<dbReference type="SMART" id="SM00360">
    <property type="entry name" value="RRM"/>
    <property type="match status" value="2"/>
</dbReference>
<dbReference type="Pfam" id="PF04059">
    <property type="entry name" value="RRM_2"/>
    <property type="match status" value="1"/>
</dbReference>
<dbReference type="Gene3D" id="3.30.70.330">
    <property type="match status" value="2"/>
</dbReference>
<dbReference type="Pfam" id="PF00076">
    <property type="entry name" value="RRM_1"/>
    <property type="match status" value="2"/>
</dbReference>
<name>A7XZV4_PNECA</name>
<keyword evidence="1 2" id="KW-0694">RNA-binding</keyword>
<evidence type="ECO:0000256" key="3">
    <source>
        <dbReference type="SAM" id="MobiDB-lite"/>
    </source>
</evidence>
<dbReference type="InterPro" id="IPR000504">
    <property type="entry name" value="RRM_dom"/>
</dbReference>
<evidence type="ECO:0000256" key="1">
    <source>
        <dbReference type="ARBA" id="ARBA00022884"/>
    </source>
</evidence>
<evidence type="ECO:0000313" key="5">
    <source>
        <dbReference type="EMBL" id="ABU82883.1"/>
    </source>
</evidence>
<dbReference type="InterPro" id="IPR034862">
    <property type="entry name" value="Fungal_Mei2-like_RRM3"/>
</dbReference>
<feature type="compositionally biased region" description="Polar residues" evidence="3">
    <location>
        <begin position="50"/>
        <end position="60"/>
    </location>
</feature>
<protein>
    <submittedName>
        <fullName evidence="5">Mei2p</fullName>
    </submittedName>
</protein>